<reference evidence="2 3" key="1">
    <citation type="journal article" date="2016" name="Sci. Rep.">
        <title>The Dendrobium catenatum Lindl. genome sequence provides insights into polysaccharide synthase, floral development and adaptive evolution.</title>
        <authorList>
            <person name="Zhang G.Q."/>
            <person name="Xu Q."/>
            <person name="Bian C."/>
            <person name="Tsai W.C."/>
            <person name="Yeh C.M."/>
            <person name="Liu K.W."/>
            <person name="Yoshida K."/>
            <person name="Zhang L.S."/>
            <person name="Chang S.B."/>
            <person name="Chen F."/>
            <person name="Shi Y."/>
            <person name="Su Y.Y."/>
            <person name="Zhang Y.Q."/>
            <person name="Chen L.J."/>
            <person name="Yin Y."/>
            <person name="Lin M."/>
            <person name="Huang H."/>
            <person name="Deng H."/>
            <person name="Wang Z.W."/>
            <person name="Zhu S.L."/>
            <person name="Zhao X."/>
            <person name="Deng C."/>
            <person name="Niu S.C."/>
            <person name="Huang J."/>
            <person name="Wang M."/>
            <person name="Liu G.H."/>
            <person name="Yang H.J."/>
            <person name="Xiao X.J."/>
            <person name="Hsiao Y.Y."/>
            <person name="Wu W.L."/>
            <person name="Chen Y.Y."/>
            <person name="Mitsuda N."/>
            <person name="Ohme-Takagi M."/>
            <person name="Luo Y.B."/>
            <person name="Van de Peer Y."/>
            <person name="Liu Z.J."/>
        </authorList>
    </citation>
    <scope>NUCLEOTIDE SEQUENCE [LARGE SCALE GENOMIC DNA]</scope>
    <source>
        <tissue evidence="2">The whole plant</tissue>
    </source>
</reference>
<sequence length="381" mass="43253">MAALLIDNDLHDMGFLGPKFTWSNNKAGNSKIWVRLDRVLMNSEGLRLAPLATVRHLVRIASDHCPLLVNLAATIVTKILINRLKPVLGDIISKEQGAFVPGRSISSHGLIAQEMMCKFRYSSQKSGMMAMKVDMEQAYDCMSWDTLQMVMTMMGFSARFILWVMQCIIRPQFSLLINGNLTPWIYARSGLRQGCPLSPYLFILCSDLLTKALRQRGGQLGISIVKNADRISHLLYADDILVFAEANRRNALEVMEILQDYCGWTEQNINREKSAVLFNKKCLSWKKRMIARLMGYRKVSSLEYLGLPLVMKRLVGDDFSNVFKRAHEKTNIWGKKHLSLAGRALFIGTSLLTIPMYLMTHTAIPNGVLNSIEKFGRQFLW</sequence>
<dbReference type="SUPFAM" id="SSF56672">
    <property type="entry name" value="DNA/RNA polymerases"/>
    <property type="match status" value="1"/>
</dbReference>
<protein>
    <submittedName>
        <fullName evidence="2">Putative mitochondrial protein</fullName>
    </submittedName>
</protein>
<gene>
    <name evidence="2" type="ORF">MA16_Dca026868</name>
</gene>
<dbReference type="Proteomes" id="UP000233837">
    <property type="component" value="Unassembled WGS sequence"/>
</dbReference>
<reference evidence="2 3" key="2">
    <citation type="journal article" date="2017" name="Nature">
        <title>The Apostasia genome and the evolution of orchids.</title>
        <authorList>
            <person name="Zhang G.Q."/>
            <person name="Liu K.W."/>
            <person name="Li Z."/>
            <person name="Lohaus R."/>
            <person name="Hsiao Y.Y."/>
            <person name="Niu S.C."/>
            <person name="Wang J.Y."/>
            <person name="Lin Y.C."/>
            <person name="Xu Q."/>
            <person name="Chen L.J."/>
            <person name="Yoshida K."/>
            <person name="Fujiwara S."/>
            <person name="Wang Z.W."/>
            <person name="Zhang Y.Q."/>
            <person name="Mitsuda N."/>
            <person name="Wang M."/>
            <person name="Liu G.H."/>
            <person name="Pecoraro L."/>
            <person name="Huang H.X."/>
            <person name="Xiao X.J."/>
            <person name="Lin M."/>
            <person name="Wu X.Y."/>
            <person name="Wu W.L."/>
            <person name="Chen Y.Y."/>
            <person name="Chang S.B."/>
            <person name="Sakamoto S."/>
            <person name="Ohme-Takagi M."/>
            <person name="Yagi M."/>
            <person name="Zeng S.J."/>
            <person name="Shen C.Y."/>
            <person name="Yeh C.M."/>
            <person name="Luo Y.B."/>
            <person name="Tsai W.C."/>
            <person name="Van de Peer Y."/>
            <person name="Liu Z.J."/>
        </authorList>
    </citation>
    <scope>NUCLEOTIDE SEQUENCE [LARGE SCALE GENOMIC DNA]</scope>
    <source>
        <tissue evidence="2">The whole plant</tissue>
    </source>
</reference>
<dbReference type="EMBL" id="KZ502371">
    <property type="protein sequence ID" value="PKU80133.1"/>
    <property type="molecule type" value="Genomic_DNA"/>
</dbReference>
<dbReference type="InterPro" id="IPR043502">
    <property type="entry name" value="DNA/RNA_pol_sf"/>
</dbReference>
<dbReference type="InterPro" id="IPR036691">
    <property type="entry name" value="Endo/exonu/phosph_ase_sf"/>
</dbReference>
<dbReference type="AlphaFoldDB" id="A0A2I0WWW0"/>
<dbReference type="PROSITE" id="PS50878">
    <property type="entry name" value="RT_POL"/>
    <property type="match status" value="1"/>
</dbReference>
<dbReference type="Gene3D" id="3.60.10.10">
    <property type="entry name" value="Endonuclease/exonuclease/phosphatase"/>
    <property type="match status" value="1"/>
</dbReference>
<dbReference type="CDD" id="cd01650">
    <property type="entry name" value="RT_nLTR_like"/>
    <property type="match status" value="1"/>
</dbReference>
<feature type="domain" description="Reverse transcriptase" evidence="1">
    <location>
        <begin position="1"/>
        <end position="309"/>
    </location>
</feature>
<dbReference type="PANTHER" id="PTHR31635">
    <property type="entry name" value="REVERSE TRANSCRIPTASE DOMAIN-CONTAINING PROTEIN-RELATED"/>
    <property type="match status" value="1"/>
</dbReference>
<evidence type="ECO:0000259" key="1">
    <source>
        <dbReference type="PROSITE" id="PS50878"/>
    </source>
</evidence>
<evidence type="ECO:0000313" key="2">
    <source>
        <dbReference type="EMBL" id="PKU80133.1"/>
    </source>
</evidence>
<evidence type="ECO:0000313" key="3">
    <source>
        <dbReference type="Proteomes" id="UP000233837"/>
    </source>
</evidence>
<name>A0A2I0WWW0_9ASPA</name>
<dbReference type="STRING" id="906689.A0A2I0WWW0"/>
<dbReference type="InterPro" id="IPR000477">
    <property type="entry name" value="RT_dom"/>
</dbReference>
<organism evidence="2 3">
    <name type="scientific">Dendrobium catenatum</name>
    <dbReference type="NCBI Taxonomy" id="906689"/>
    <lineage>
        <taxon>Eukaryota</taxon>
        <taxon>Viridiplantae</taxon>
        <taxon>Streptophyta</taxon>
        <taxon>Embryophyta</taxon>
        <taxon>Tracheophyta</taxon>
        <taxon>Spermatophyta</taxon>
        <taxon>Magnoliopsida</taxon>
        <taxon>Liliopsida</taxon>
        <taxon>Asparagales</taxon>
        <taxon>Orchidaceae</taxon>
        <taxon>Epidendroideae</taxon>
        <taxon>Malaxideae</taxon>
        <taxon>Dendrobiinae</taxon>
        <taxon>Dendrobium</taxon>
    </lineage>
</organism>
<dbReference type="SUPFAM" id="SSF56219">
    <property type="entry name" value="DNase I-like"/>
    <property type="match status" value="1"/>
</dbReference>
<keyword evidence="3" id="KW-1185">Reference proteome</keyword>
<accession>A0A2I0WWW0</accession>
<dbReference type="PANTHER" id="PTHR31635:SF196">
    <property type="entry name" value="REVERSE TRANSCRIPTASE DOMAIN-CONTAINING PROTEIN-RELATED"/>
    <property type="match status" value="1"/>
</dbReference>
<dbReference type="Pfam" id="PF00078">
    <property type="entry name" value="RVT_1"/>
    <property type="match status" value="1"/>
</dbReference>
<proteinExistence type="predicted"/>